<evidence type="ECO:0000259" key="2">
    <source>
        <dbReference type="Pfam" id="PF00892"/>
    </source>
</evidence>
<dbReference type="InterPro" id="IPR037185">
    <property type="entry name" value="EmrE-like"/>
</dbReference>
<name>A0A437QJV0_9PROT</name>
<evidence type="ECO:0000256" key="1">
    <source>
        <dbReference type="SAM" id="Phobius"/>
    </source>
</evidence>
<proteinExistence type="predicted"/>
<feature type="transmembrane region" description="Helical" evidence="1">
    <location>
        <begin position="248"/>
        <end position="264"/>
    </location>
</feature>
<keyword evidence="1" id="KW-0472">Membrane</keyword>
<feature type="transmembrane region" description="Helical" evidence="1">
    <location>
        <begin position="45"/>
        <end position="63"/>
    </location>
</feature>
<comment type="caution">
    <text evidence="3">The sequence shown here is derived from an EMBL/GenBank/DDBJ whole genome shotgun (WGS) entry which is preliminary data.</text>
</comment>
<accession>A0A437QJV0</accession>
<gene>
    <name evidence="3" type="ORF">EOI86_18245</name>
</gene>
<feature type="transmembrane region" description="Helical" evidence="1">
    <location>
        <begin position="84"/>
        <end position="102"/>
    </location>
</feature>
<dbReference type="Pfam" id="PF00892">
    <property type="entry name" value="EamA"/>
    <property type="match status" value="2"/>
</dbReference>
<keyword evidence="1" id="KW-0812">Transmembrane</keyword>
<protein>
    <submittedName>
        <fullName evidence="3">DMT family transporter</fullName>
    </submittedName>
</protein>
<sequence length="309" mass="33390">MTNTASANADTSSVRGIVLMLLAVFIFASQDGITKTLIGQYEAPQILLVRFAAFALFVTAWVAKRGGVKKAAATKRPVLQVVRCLLIAVEIGLFAWIVHYMPLADVHALFSSAPLMITALSVVLLGEVVGIRRWTAVGVGFVGVLIILRPGITAVQPVAMLVLLGALMFALYVVLTRLVSRSDSSETSLFYMAWVGFAFSVTVGPFFWTWPDLEGWLMLFALACTSITGHVLFVMALKEAPAAVLQPYQYTILVWAAIFGFVFFGDIPDLPTVIGASIIVASGLYMLYREQIVGRRVTAPVVPGQTVGK</sequence>
<dbReference type="OrthoDB" id="9812899at2"/>
<feature type="domain" description="EamA" evidence="2">
    <location>
        <begin position="159"/>
        <end position="284"/>
    </location>
</feature>
<feature type="transmembrane region" description="Helical" evidence="1">
    <location>
        <begin position="158"/>
        <end position="179"/>
    </location>
</feature>
<dbReference type="InterPro" id="IPR000620">
    <property type="entry name" value="EamA_dom"/>
</dbReference>
<feature type="transmembrane region" description="Helical" evidence="1">
    <location>
        <begin position="108"/>
        <end position="126"/>
    </location>
</feature>
<dbReference type="RefSeq" id="WP_127766942.1">
    <property type="nucleotide sequence ID" value="NZ_SADE01000003.1"/>
</dbReference>
<feature type="transmembrane region" description="Helical" evidence="1">
    <location>
        <begin position="133"/>
        <end position="152"/>
    </location>
</feature>
<reference evidence="4" key="1">
    <citation type="submission" date="2019-01" db="EMBL/GenBank/DDBJ databases">
        <title>Gri0909 isolated from a small marine red alga.</title>
        <authorList>
            <person name="Kim J."/>
            <person name="Jeong S.E."/>
            <person name="Jeon C.O."/>
        </authorList>
    </citation>
    <scope>NUCLEOTIDE SEQUENCE [LARGE SCALE GENOMIC DNA]</scope>
    <source>
        <strain evidence="4">Gri0909</strain>
    </source>
</reference>
<feature type="transmembrane region" description="Helical" evidence="1">
    <location>
        <begin position="216"/>
        <end position="236"/>
    </location>
</feature>
<dbReference type="GO" id="GO:0016020">
    <property type="term" value="C:membrane"/>
    <property type="evidence" value="ECO:0007669"/>
    <property type="project" value="InterPro"/>
</dbReference>
<feature type="transmembrane region" description="Helical" evidence="1">
    <location>
        <begin position="12"/>
        <end position="33"/>
    </location>
</feature>
<dbReference type="Proteomes" id="UP000287447">
    <property type="component" value="Unassembled WGS sequence"/>
</dbReference>
<dbReference type="PANTHER" id="PTHR22911:SF103">
    <property type="entry name" value="BLR2811 PROTEIN"/>
    <property type="match status" value="1"/>
</dbReference>
<dbReference type="SUPFAM" id="SSF103481">
    <property type="entry name" value="Multidrug resistance efflux transporter EmrE"/>
    <property type="match status" value="2"/>
</dbReference>
<feature type="transmembrane region" description="Helical" evidence="1">
    <location>
        <begin position="191"/>
        <end position="210"/>
    </location>
</feature>
<keyword evidence="1" id="KW-1133">Transmembrane helix</keyword>
<feature type="transmembrane region" description="Helical" evidence="1">
    <location>
        <begin position="270"/>
        <end position="288"/>
    </location>
</feature>
<evidence type="ECO:0000313" key="3">
    <source>
        <dbReference type="EMBL" id="RVU34787.1"/>
    </source>
</evidence>
<evidence type="ECO:0000313" key="4">
    <source>
        <dbReference type="Proteomes" id="UP000287447"/>
    </source>
</evidence>
<keyword evidence="4" id="KW-1185">Reference proteome</keyword>
<feature type="domain" description="EamA" evidence="2">
    <location>
        <begin position="15"/>
        <end position="148"/>
    </location>
</feature>
<dbReference type="AlphaFoldDB" id="A0A437QJV0"/>
<organism evidence="3 4">
    <name type="scientific">Hwanghaeella grinnelliae</name>
    <dbReference type="NCBI Taxonomy" id="2500179"/>
    <lineage>
        <taxon>Bacteria</taxon>
        <taxon>Pseudomonadati</taxon>
        <taxon>Pseudomonadota</taxon>
        <taxon>Alphaproteobacteria</taxon>
        <taxon>Rhodospirillales</taxon>
        <taxon>Rhodospirillaceae</taxon>
        <taxon>Hwanghaeella</taxon>
    </lineage>
</organism>
<dbReference type="EMBL" id="SADE01000003">
    <property type="protein sequence ID" value="RVU34787.1"/>
    <property type="molecule type" value="Genomic_DNA"/>
</dbReference>
<dbReference type="PANTHER" id="PTHR22911">
    <property type="entry name" value="ACYL-MALONYL CONDENSING ENZYME-RELATED"/>
    <property type="match status" value="1"/>
</dbReference>